<feature type="region of interest" description="Disordered" evidence="6">
    <location>
        <begin position="710"/>
        <end position="736"/>
    </location>
</feature>
<dbReference type="PANTHER" id="PTHR43671:SF13">
    <property type="entry name" value="SERINE_THREONINE-PROTEIN KINASE NEK2"/>
    <property type="match status" value="1"/>
</dbReference>
<dbReference type="EMBL" id="CAXAMM010039552">
    <property type="protein sequence ID" value="CAK9087238.1"/>
    <property type="molecule type" value="Genomic_DNA"/>
</dbReference>
<evidence type="ECO:0000256" key="5">
    <source>
        <dbReference type="ARBA" id="ARBA00022840"/>
    </source>
</evidence>
<evidence type="ECO:0000313" key="9">
    <source>
        <dbReference type="EMBL" id="CAK9087238.1"/>
    </source>
</evidence>
<dbReference type="Gene3D" id="2.20.70.10">
    <property type="match status" value="2"/>
</dbReference>
<comment type="caution">
    <text evidence="9">The sequence shown here is derived from an EMBL/GenBank/DDBJ whole genome shotgun (WGS) entry which is preliminary data.</text>
</comment>
<evidence type="ECO:0000259" key="7">
    <source>
        <dbReference type="PROSITE" id="PS50011"/>
    </source>
</evidence>
<feature type="region of interest" description="Disordered" evidence="6">
    <location>
        <begin position="1083"/>
        <end position="1113"/>
    </location>
</feature>
<feature type="region of interest" description="Disordered" evidence="6">
    <location>
        <begin position="160"/>
        <end position="193"/>
    </location>
</feature>
<feature type="compositionally biased region" description="Basic and acidic residues" evidence="6">
    <location>
        <begin position="339"/>
        <end position="353"/>
    </location>
</feature>
<dbReference type="SMART" id="SM00220">
    <property type="entry name" value="S_TKc"/>
    <property type="match status" value="1"/>
</dbReference>
<feature type="compositionally biased region" description="Basic and acidic residues" evidence="6">
    <location>
        <begin position="160"/>
        <end position="175"/>
    </location>
</feature>
<dbReference type="SMART" id="SM00456">
    <property type="entry name" value="WW"/>
    <property type="match status" value="2"/>
</dbReference>
<evidence type="ECO:0000256" key="2">
    <source>
        <dbReference type="ARBA" id="ARBA00022679"/>
    </source>
</evidence>
<dbReference type="SUPFAM" id="SSF51045">
    <property type="entry name" value="WW domain"/>
    <property type="match status" value="2"/>
</dbReference>
<dbReference type="InterPro" id="IPR000719">
    <property type="entry name" value="Prot_kinase_dom"/>
</dbReference>
<feature type="domain" description="WW" evidence="8">
    <location>
        <begin position="17"/>
        <end position="50"/>
    </location>
</feature>
<keyword evidence="5" id="KW-0067">ATP-binding</keyword>
<feature type="region of interest" description="Disordered" evidence="6">
    <location>
        <begin position="338"/>
        <end position="373"/>
    </location>
</feature>
<feature type="region of interest" description="Disordered" evidence="6">
    <location>
        <begin position="639"/>
        <end position="664"/>
    </location>
</feature>
<feature type="compositionally biased region" description="Basic and acidic residues" evidence="6">
    <location>
        <begin position="182"/>
        <end position="193"/>
    </location>
</feature>
<organism evidence="9 10">
    <name type="scientific">Durusdinium trenchii</name>
    <dbReference type="NCBI Taxonomy" id="1381693"/>
    <lineage>
        <taxon>Eukaryota</taxon>
        <taxon>Sar</taxon>
        <taxon>Alveolata</taxon>
        <taxon>Dinophyceae</taxon>
        <taxon>Suessiales</taxon>
        <taxon>Symbiodiniaceae</taxon>
        <taxon>Durusdinium</taxon>
    </lineage>
</organism>
<dbReference type="Pfam" id="PF00069">
    <property type="entry name" value="Pkinase"/>
    <property type="match status" value="1"/>
</dbReference>
<evidence type="ECO:0000256" key="1">
    <source>
        <dbReference type="ARBA" id="ARBA00012513"/>
    </source>
</evidence>
<feature type="region of interest" description="Disordered" evidence="6">
    <location>
        <begin position="204"/>
        <end position="223"/>
    </location>
</feature>
<dbReference type="PROSITE" id="PS01159">
    <property type="entry name" value="WW_DOMAIN_1"/>
    <property type="match status" value="1"/>
</dbReference>
<dbReference type="InterPro" id="IPR011009">
    <property type="entry name" value="Kinase-like_dom_sf"/>
</dbReference>
<dbReference type="PROSITE" id="PS50020">
    <property type="entry name" value="WW_DOMAIN_2"/>
    <property type="match status" value="2"/>
</dbReference>
<feature type="compositionally biased region" description="Acidic residues" evidence="6">
    <location>
        <begin position="276"/>
        <end position="287"/>
    </location>
</feature>
<dbReference type="PANTHER" id="PTHR43671">
    <property type="entry name" value="SERINE/THREONINE-PROTEIN KINASE NEK"/>
    <property type="match status" value="1"/>
</dbReference>
<keyword evidence="2" id="KW-0808">Transferase</keyword>
<proteinExistence type="predicted"/>
<sequence>MWHRAFDDDAGLYVNHWGAEHAWQEHYDQDGALYFYNLHTGETSWDLPDFVADETSRPWPTLEPENPAPEEFVLQQEQEEQLFATMDSVWDEYFDEESGHSYFVHRGTGESAWTLPEQTQGGGQENYAGDVAILSTDCVETPLALLPEAHGEAHLEKQLEGQHAEHHEMGAEHDWSSTGQQIKEHDQDEDQGQREIKVRLAADAREECSIPQSSVLPNSTAAADDRPIEELAQEDCKLGVGPTEEHNGDPAVENPRFPGQWARQFELAGPNHPQELEEEVEVEEGTELEAQGEGNNDGPASGRRNERFELHGQEGNENVQRNGAPSNDVQTDQIGVDQSDDRTEDESLPKDASQENATLGNEVKQKMSQGPKPVQVRNLAKVTRLPPKVFCGSLDQRMQQLFELFAQGKPQLSRREMLRELVSNSQLQTAIRDASLGLQRRFRPSSFRADFGLSMQLSIQEFTSRCIELRETKRELVPYAERKRRRTDEVNTSGQGNNMQRTFETLLIRVELPNHLHGKVPEEIMSEPYSHFDRRKRWETSQRERAANWDKEQAIKAKELAERRRGETSRRTRFQADDVRLEAEELRSRQRYRAALAKENQRKLTEFRARRATALLSEAAEAAKSQALQQVRKTKTKVSEGSRSSFPQHCAAFPNSAVPPSSDQEAELEKVDCLQAKLGAARWEALLETESHERQRLEAELERRMDRRMTQAIKSKQKRSAQESQRRKEFDRETAAMEQQLETEKANFKDQSAAFELVEHQLRKLEDKAFLSLQQQRQRFLQVASGCFDRGLMRRLRWVETLKEFDNLNRTVFHVQDGLDSRDQVLITCPFGNAKVSVREVDRVLQVLRVFQLCCTPQLLSAEQRRDDRVPSYSKHLCELTKVFAHRAKLCFDIFMLVPFFRGGRLCDWIERVHGDPSASGQASETRLVRYGQQLASGLRAMHARDLVHLGVDPSVIFFDCQGQLKLGLPKDIRTMDRSFKPVHLTRYSAPELVESFAHPDPGTLDRADVWSLGSVLYHAASGEPAPRDQSVGRVVNNPALRRYGRWFRTLLRMTLQRNPEDRASSFEVVDLLRDAADEVMLSESHRRAQGEHLKERSEARRRLTRLEDRRHA</sequence>
<evidence type="ECO:0000259" key="8">
    <source>
        <dbReference type="PROSITE" id="PS50020"/>
    </source>
</evidence>
<dbReference type="Pfam" id="PF00397">
    <property type="entry name" value="WW"/>
    <property type="match status" value="1"/>
</dbReference>
<dbReference type="InterPro" id="IPR050660">
    <property type="entry name" value="NEK_Ser/Thr_kinase"/>
</dbReference>
<dbReference type="EC" id="2.7.11.1" evidence="1"/>
<dbReference type="SUPFAM" id="SSF56112">
    <property type="entry name" value="Protein kinase-like (PK-like)"/>
    <property type="match status" value="1"/>
</dbReference>
<feature type="compositionally biased region" description="Basic and acidic residues" evidence="6">
    <location>
        <begin position="720"/>
        <end position="735"/>
    </location>
</feature>
<dbReference type="GO" id="GO:0016301">
    <property type="term" value="F:kinase activity"/>
    <property type="evidence" value="ECO:0007669"/>
    <property type="project" value="UniProtKB-KW"/>
</dbReference>
<dbReference type="InterPro" id="IPR036020">
    <property type="entry name" value="WW_dom_sf"/>
</dbReference>
<evidence type="ECO:0000256" key="4">
    <source>
        <dbReference type="ARBA" id="ARBA00022777"/>
    </source>
</evidence>
<feature type="compositionally biased region" description="Basic and acidic residues" evidence="6">
    <location>
        <begin position="1084"/>
        <end position="1113"/>
    </location>
</feature>
<keyword evidence="10" id="KW-1185">Reference proteome</keyword>
<feature type="compositionally biased region" description="Polar residues" evidence="6">
    <location>
        <begin position="210"/>
        <end position="221"/>
    </location>
</feature>
<dbReference type="PROSITE" id="PS50011">
    <property type="entry name" value="PROTEIN_KINASE_DOM"/>
    <property type="match status" value="1"/>
</dbReference>
<gene>
    <name evidence="9" type="ORF">SCF082_LOCUS41239</name>
</gene>
<feature type="region of interest" description="Disordered" evidence="6">
    <location>
        <begin position="273"/>
        <end position="305"/>
    </location>
</feature>
<protein>
    <recommendedName>
        <fullName evidence="1">non-specific serine/threonine protein kinase</fullName>
        <ecNumber evidence="1">2.7.11.1</ecNumber>
    </recommendedName>
</protein>
<keyword evidence="4 9" id="KW-0418">Kinase</keyword>
<dbReference type="CDD" id="cd00201">
    <property type="entry name" value="WW"/>
    <property type="match status" value="2"/>
</dbReference>
<feature type="domain" description="Protein kinase" evidence="7">
    <location>
        <begin position="777"/>
        <end position="1081"/>
    </location>
</feature>
<dbReference type="InterPro" id="IPR001202">
    <property type="entry name" value="WW_dom"/>
</dbReference>
<evidence type="ECO:0000256" key="6">
    <source>
        <dbReference type="SAM" id="MobiDB-lite"/>
    </source>
</evidence>
<dbReference type="Proteomes" id="UP001642464">
    <property type="component" value="Unassembled WGS sequence"/>
</dbReference>
<name>A0ABP0QG71_9DINO</name>
<dbReference type="Gene3D" id="1.10.510.10">
    <property type="entry name" value="Transferase(Phosphotransferase) domain 1"/>
    <property type="match status" value="1"/>
</dbReference>
<feature type="domain" description="WW" evidence="8">
    <location>
        <begin position="84"/>
        <end position="118"/>
    </location>
</feature>
<keyword evidence="3" id="KW-0547">Nucleotide-binding</keyword>
<reference evidence="9 10" key="1">
    <citation type="submission" date="2024-02" db="EMBL/GenBank/DDBJ databases">
        <authorList>
            <person name="Chen Y."/>
            <person name="Shah S."/>
            <person name="Dougan E. K."/>
            <person name="Thang M."/>
            <person name="Chan C."/>
        </authorList>
    </citation>
    <scope>NUCLEOTIDE SEQUENCE [LARGE SCALE GENOMIC DNA]</scope>
</reference>
<accession>A0ABP0QG71</accession>
<evidence type="ECO:0000313" key="10">
    <source>
        <dbReference type="Proteomes" id="UP001642464"/>
    </source>
</evidence>
<evidence type="ECO:0000256" key="3">
    <source>
        <dbReference type="ARBA" id="ARBA00022741"/>
    </source>
</evidence>